<dbReference type="KEGG" id="nei:BG910_03885"/>
<dbReference type="InterPro" id="IPR000305">
    <property type="entry name" value="GIY-YIG_endonuc"/>
</dbReference>
<gene>
    <name evidence="2" type="ORF">BG910_03885</name>
</gene>
<dbReference type="Pfam" id="PF01541">
    <property type="entry name" value="GIY-YIG"/>
    <property type="match status" value="1"/>
</dbReference>
<sequence>MSAQNTTEKNAENWCVYLILCANGALYCGISNRPAERFAAHAAGKGAKYTRLNKPLAMRIAVHGLNKSAALKREIEVKKMSAENKRALWTTLADFAAEAV</sequence>
<organism evidence="2 3">
    <name type="scientific">Neisseria chenwenguii</name>
    <dbReference type="NCBI Taxonomy" id="1853278"/>
    <lineage>
        <taxon>Bacteria</taxon>
        <taxon>Pseudomonadati</taxon>
        <taxon>Pseudomonadota</taxon>
        <taxon>Betaproteobacteria</taxon>
        <taxon>Neisseriales</taxon>
        <taxon>Neisseriaceae</taxon>
        <taxon>Neisseria</taxon>
    </lineage>
</organism>
<dbReference type="InterPro" id="IPR035901">
    <property type="entry name" value="GIY-YIG_endonuc_sf"/>
</dbReference>
<proteinExistence type="inferred from homology"/>
<dbReference type="AlphaFoldDB" id="A0A220S0R0"/>
<name>A0A220S0R0_9NEIS</name>
<keyword evidence="3" id="KW-1185">Reference proteome</keyword>
<dbReference type="Proteomes" id="UP000198238">
    <property type="component" value="Chromosome"/>
</dbReference>
<dbReference type="OrthoDB" id="9797095at2"/>
<dbReference type="PANTHER" id="PTHR34477:SF1">
    <property type="entry name" value="UPF0213 PROTEIN YHBQ"/>
    <property type="match status" value="1"/>
</dbReference>
<dbReference type="SUPFAM" id="SSF82771">
    <property type="entry name" value="GIY-YIG endonuclease"/>
    <property type="match status" value="1"/>
</dbReference>
<accession>A0A220S0R0</accession>
<evidence type="ECO:0000256" key="1">
    <source>
        <dbReference type="ARBA" id="ARBA00007435"/>
    </source>
</evidence>
<dbReference type="EMBL" id="CP022278">
    <property type="protein sequence ID" value="ASK26992.1"/>
    <property type="molecule type" value="Genomic_DNA"/>
</dbReference>
<reference evidence="2 3" key="1">
    <citation type="submission" date="2017-06" db="EMBL/GenBank/DDBJ databases">
        <title>Neisseria chenwenguii sp. nov., isolated from the intestinal contents of Tibetan Plateau Pika in Yushu, Qinghai Province, China.</title>
        <authorList>
            <person name="Zhang G."/>
        </authorList>
    </citation>
    <scope>NUCLEOTIDE SEQUENCE [LARGE SCALE GENOMIC DNA]</scope>
    <source>
        <strain evidence="2 3">10023</strain>
    </source>
</reference>
<dbReference type="PANTHER" id="PTHR34477">
    <property type="entry name" value="UPF0213 PROTEIN YHBQ"/>
    <property type="match status" value="1"/>
</dbReference>
<dbReference type="PROSITE" id="PS50164">
    <property type="entry name" value="GIY_YIG"/>
    <property type="match status" value="1"/>
</dbReference>
<evidence type="ECO:0000313" key="2">
    <source>
        <dbReference type="EMBL" id="ASK26992.1"/>
    </source>
</evidence>
<comment type="similarity">
    <text evidence="1">Belongs to the UPF0213 family.</text>
</comment>
<dbReference type="Gene3D" id="3.40.1440.10">
    <property type="entry name" value="GIY-YIG endonuclease"/>
    <property type="match status" value="1"/>
</dbReference>
<evidence type="ECO:0000313" key="3">
    <source>
        <dbReference type="Proteomes" id="UP000198238"/>
    </source>
</evidence>
<protein>
    <submittedName>
        <fullName evidence="2">Uncharacterized protein</fullName>
    </submittedName>
</protein>
<dbReference type="RefSeq" id="WP_089035710.1">
    <property type="nucleotide sequence ID" value="NZ_CP022278.1"/>
</dbReference>
<dbReference type="InterPro" id="IPR050190">
    <property type="entry name" value="UPF0213_domain"/>
</dbReference>